<dbReference type="RefSeq" id="WP_141463597.1">
    <property type="nucleotide sequence ID" value="NZ_RBZW01000013.1"/>
</dbReference>
<dbReference type="GO" id="GO:0016740">
    <property type="term" value="F:transferase activity"/>
    <property type="evidence" value="ECO:0007669"/>
    <property type="project" value="UniProtKB-KW"/>
</dbReference>
<evidence type="ECO:0000313" key="3">
    <source>
        <dbReference type="Proteomes" id="UP000318864"/>
    </source>
</evidence>
<proteinExistence type="predicted"/>
<dbReference type="Gene3D" id="3.90.1200.10">
    <property type="match status" value="1"/>
</dbReference>
<dbReference type="Proteomes" id="UP000318864">
    <property type="component" value="Unassembled WGS sequence"/>
</dbReference>
<dbReference type="EMBL" id="RBZW01000013">
    <property type="protein sequence ID" value="THE66011.1"/>
    <property type="molecule type" value="Genomic_DNA"/>
</dbReference>
<keyword evidence="3" id="KW-1185">Reference proteome</keyword>
<feature type="domain" description="Aminoglycoside phosphotransferase" evidence="1">
    <location>
        <begin position="243"/>
        <end position="280"/>
    </location>
</feature>
<dbReference type="PANTHER" id="PTHR47829">
    <property type="entry name" value="HYDROLASE, PUTATIVE (AFU_ORTHOLOGUE AFUA_1G12880)-RELATED"/>
    <property type="match status" value="1"/>
</dbReference>
<feature type="domain" description="Aminoglycoside phosphotransferase" evidence="1">
    <location>
        <begin position="33"/>
        <end position="223"/>
    </location>
</feature>
<dbReference type="OrthoDB" id="350437at2157"/>
<dbReference type="AlphaFoldDB" id="A0A4S3TP03"/>
<dbReference type="Pfam" id="PF01636">
    <property type="entry name" value="APH"/>
    <property type="match status" value="2"/>
</dbReference>
<dbReference type="Gene3D" id="3.30.200.20">
    <property type="entry name" value="Phosphorylase Kinase, domain 1"/>
    <property type="match status" value="1"/>
</dbReference>
<dbReference type="InterPro" id="IPR002575">
    <property type="entry name" value="Aminoglycoside_PTrfase"/>
</dbReference>
<accession>A0A4S3TP03</accession>
<protein>
    <submittedName>
        <fullName evidence="2">Phosphotransferase family protein</fullName>
    </submittedName>
</protein>
<comment type="caution">
    <text evidence="2">The sequence shown here is derived from an EMBL/GenBank/DDBJ whole genome shotgun (WGS) entry which is preliminary data.</text>
</comment>
<keyword evidence="2" id="KW-0808">Transferase</keyword>
<dbReference type="InterPro" id="IPR011009">
    <property type="entry name" value="Kinase-like_dom_sf"/>
</dbReference>
<dbReference type="CDD" id="cd05154">
    <property type="entry name" value="ACAD10_11_N-like"/>
    <property type="match status" value="1"/>
</dbReference>
<name>A0A4S3TP03_9EURY</name>
<organism evidence="2 3">
    <name type="scientific">Salinadaptatus halalkaliphilus</name>
    <dbReference type="NCBI Taxonomy" id="2419781"/>
    <lineage>
        <taxon>Archaea</taxon>
        <taxon>Methanobacteriati</taxon>
        <taxon>Methanobacteriota</taxon>
        <taxon>Stenosarchaea group</taxon>
        <taxon>Halobacteria</taxon>
        <taxon>Halobacteriales</taxon>
        <taxon>Natrialbaceae</taxon>
        <taxon>Salinadaptatus</taxon>
    </lineage>
</organism>
<gene>
    <name evidence="2" type="ORF">D8Y22_04880</name>
</gene>
<evidence type="ECO:0000259" key="1">
    <source>
        <dbReference type="Pfam" id="PF01636"/>
    </source>
</evidence>
<reference evidence="2 3" key="1">
    <citation type="submission" date="2018-10" db="EMBL/GenBank/DDBJ databases">
        <title>Natronolimnobius sp. XQ-INN 246 isolated from Inner Mongolia Autonomous Region of China.</title>
        <authorList>
            <person name="Xue Q."/>
        </authorList>
    </citation>
    <scope>NUCLEOTIDE SEQUENCE [LARGE SCALE GENOMIC DNA]</scope>
    <source>
        <strain evidence="2 3">XQ-INN 246</strain>
    </source>
</reference>
<sequence>MTDHDDFFDRLIDREQLRTYLESELGPAEEFEVERHRAGQSNETLFVTWGDRELVLRRPPPGETADTAHDVCREYTVVDALQETAVQVPTTVAAAEDHPATDSDFYLMEREDGIVVRESEPAQFQDPSHRRDVGTELIETLVAIHDVDVEAVGLEAFGHPEGYTQRQVDRWRSQYEWAFEVTADDRPVPGVGEVTAWLEANVPTDHPQTLVHGDYKLDNISVETVGGRDASPNERAGGAREQPPAINAVFDWELSTLGDPFTDLGWFLTFWPETTAETEIFGAPGGYEFQLSPGYHSRGELVDYYESLSGRSFDDERFYRVLSVYKIGALSEMFYRRYLEGNADNETYPKMESRTPAMIDWARRLLEGEELE</sequence>
<dbReference type="SUPFAM" id="SSF56112">
    <property type="entry name" value="Protein kinase-like (PK-like)"/>
    <property type="match status" value="1"/>
</dbReference>
<dbReference type="InterPro" id="IPR052898">
    <property type="entry name" value="ACAD10-like"/>
</dbReference>
<evidence type="ECO:0000313" key="2">
    <source>
        <dbReference type="EMBL" id="THE66011.1"/>
    </source>
</evidence>
<dbReference type="InterPro" id="IPR041726">
    <property type="entry name" value="ACAD10_11_N"/>
</dbReference>
<dbReference type="PANTHER" id="PTHR47829:SF1">
    <property type="entry name" value="HAD FAMILY PHOSPHATASE"/>
    <property type="match status" value="1"/>
</dbReference>